<dbReference type="EMBL" id="CP023563">
    <property type="protein sequence ID" value="ATG53296.1"/>
    <property type="molecule type" value="Genomic_DNA"/>
</dbReference>
<feature type="transmembrane region" description="Helical" evidence="2">
    <location>
        <begin position="53"/>
        <end position="72"/>
    </location>
</feature>
<evidence type="ECO:0000313" key="3">
    <source>
        <dbReference type="EMBL" id="ATG53296.1"/>
    </source>
</evidence>
<dbReference type="OrthoDB" id="4791261at2"/>
<dbReference type="RefSeq" id="WP_096804403.1">
    <property type="nucleotide sequence ID" value="NZ_CP023563.1"/>
</dbReference>
<keyword evidence="2" id="KW-0812">Transmembrane</keyword>
<accession>A0A291GT66</accession>
<evidence type="ECO:0000313" key="4">
    <source>
        <dbReference type="Proteomes" id="UP000218165"/>
    </source>
</evidence>
<gene>
    <name evidence="3" type="ORF">CFK38_15470</name>
</gene>
<evidence type="ECO:0000256" key="1">
    <source>
        <dbReference type="SAM" id="MobiDB-lite"/>
    </source>
</evidence>
<dbReference type="Proteomes" id="UP000218165">
    <property type="component" value="Chromosome"/>
</dbReference>
<feature type="region of interest" description="Disordered" evidence="1">
    <location>
        <begin position="1"/>
        <end position="47"/>
    </location>
</feature>
<keyword evidence="4" id="KW-1185">Reference proteome</keyword>
<keyword evidence="2" id="KW-0472">Membrane</keyword>
<dbReference type="AlphaFoldDB" id="A0A291GT66"/>
<feature type="region of interest" description="Disordered" evidence="1">
    <location>
        <begin position="80"/>
        <end position="147"/>
    </location>
</feature>
<proteinExistence type="predicted"/>
<keyword evidence="2" id="KW-1133">Transmembrane helix</keyword>
<evidence type="ECO:0000256" key="2">
    <source>
        <dbReference type="SAM" id="Phobius"/>
    </source>
</evidence>
<name>A0A291GT66_9MICO</name>
<protein>
    <submittedName>
        <fullName evidence="3">Uncharacterized protein</fullName>
    </submittedName>
</protein>
<dbReference type="KEGG" id="brz:CFK38_15470"/>
<organism evidence="3 4">
    <name type="scientific">Brachybacterium vulturis</name>
    <dbReference type="NCBI Taxonomy" id="2017484"/>
    <lineage>
        <taxon>Bacteria</taxon>
        <taxon>Bacillati</taxon>
        <taxon>Actinomycetota</taxon>
        <taxon>Actinomycetes</taxon>
        <taxon>Micrococcales</taxon>
        <taxon>Dermabacteraceae</taxon>
        <taxon>Brachybacterium</taxon>
    </lineage>
</organism>
<reference evidence="4" key="1">
    <citation type="submission" date="2017-09" db="EMBL/GenBank/DDBJ databases">
        <title>Brachybacterium sp. VM2412.</title>
        <authorList>
            <person name="Tak E.J."/>
            <person name="Bae J.-W."/>
        </authorList>
    </citation>
    <scope>NUCLEOTIDE SEQUENCE [LARGE SCALE GENOMIC DNA]</scope>
    <source>
        <strain evidence="4">VM2412</strain>
    </source>
</reference>
<sequence>MRQEPGGEQRPPGSGLPDFSGSSSDALPGVDPDHGPTTLGAPSERALRRSRTTMLAVIGGSVVLLAVIALILSQTVFRSALDDPDPTAFPTDERSAGGRSEYVPDPQEPEIAPPPPIFTQAPTTECTVPEHQPAAPPSAPGKVRGGDLEYTSPQTWGHGWPTGTLPYLTEIGADARNVEGNWYSVVNLGRVTFGEEEGGYPGRENAAVAIFQCYATTSGVIEFFGETPEVTDYRSEALTVDGEHAWIVQATYHFEDPEKLETSSASIVTSIVVETPNGPSALASDVAADRPEHVQDLESIIASLDVIE</sequence>